<name>A0ABV0DR57_9BURK</name>
<keyword evidence="2" id="KW-0472">Membrane</keyword>
<feature type="region of interest" description="Disordered" evidence="1">
    <location>
        <begin position="371"/>
        <end position="407"/>
    </location>
</feature>
<evidence type="ECO:0000256" key="1">
    <source>
        <dbReference type="SAM" id="MobiDB-lite"/>
    </source>
</evidence>
<proteinExistence type="predicted"/>
<feature type="transmembrane region" description="Helical" evidence="2">
    <location>
        <begin position="347"/>
        <end position="367"/>
    </location>
</feature>
<keyword evidence="2" id="KW-0812">Transmembrane</keyword>
<keyword evidence="4" id="KW-1185">Reference proteome</keyword>
<protein>
    <submittedName>
        <fullName evidence="3">Low temperature requirement protein A</fullName>
    </submittedName>
</protein>
<feature type="transmembrane region" description="Helical" evidence="2">
    <location>
        <begin position="81"/>
        <end position="97"/>
    </location>
</feature>
<feature type="transmembrane region" description="Helical" evidence="2">
    <location>
        <begin position="264"/>
        <end position="282"/>
    </location>
</feature>
<dbReference type="Proteomes" id="UP001462961">
    <property type="component" value="Unassembled WGS sequence"/>
</dbReference>
<gene>
    <name evidence="3" type="ORF">VOI32_06640</name>
</gene>
<comment type="caution">
    <text evidence="3">The sequence shown here is derived from an EMBL/GenBank/DDBJ whole genome shotgun (WGS) entry which is preliminary data.</text>
</comment>
<feature type="transmembrane region" description="Helical" evidence="2">
    <location>
        <begin position="15"/>
        <end position="36"/>
    </location>
</feature>
<dbReference type="PANTHER" id="PTHR36840">
    <property type="entry name" value="BLL5714 PROTEIN"/>
    <property type="match status" value="1"/>
</dbReference>
<dbReference type="InterPro" id="IPR010640">
    <property type="entry name" value="Low_temperature_requirement_A"/>
</dbReference>
<organism evidence="3 4">
    <name type="scientific">Paraburkholderia caribensis</name>
    <dbReference type="NCBI Taxonomy" id="75105"/>
    <lineage>
        <taxon>Bacteria</taxon>
        <taxon>Pseudomonadati</taxon>
        <taxon>Pseudomonadota</taxon>
        <taxon>Betaproteobacteria</taxon>
        <taxon>Burkholderiales</taxon>
        <taxon>Burkholderiaceae</taxon>
        <taxon>Paraburkholderia</taxon>
    </lineage>
</organism>
<dbReference type="RefSeq" id="WP_233445370.1">
    <property type="nucleotide sequence ID" value="NZ_CP015960.1"/>
</dbReference>
<evidence type="ECO:0000313" key="3">
    <source>
        <dbReference type="EMBL" id="MEO1753599.1"/>
    </source>
</evidence>
<reference evidence="3 4" key="1">
    <citation type="submission" date="2024-01" db="EMBL/GenBank/DDBJ databases">
        <title>The diversity of rhizobia nodulating Mimosa spp. in eleven states of Brazil covering several biomes is determined by host plant, location, and edaphic factors.</title>
        <authorList>
            <person name="Rouws L."/>
            <person name="Barauna A."/>
            <person name="Beukes C."/>
            <person name="De Faria S.M."/>
            <person name="Gross E."/>
            <person name="Dos Reis Junior F.B."/>
            <person name="Simon M."/>
            <person name="Maluk M."/>
            <person name="Odee D.W."/>
            <person name="Kenicer G."/>
            <person name="Young J.P.W."/>
            <person name="Reis V.M."/>
            <person name="Zilli J."/>
            <person name="James E.K."/>
        </authorList>
    </citation>
    <scope>NUCLEOTIDE SEQUENCE [LARGE SCALE GENOMIC DNA]</scope>
    <source>
        <strain evidence="3 4">JHI1651</strain>
    </source>
</reference>
<feature type="transmembrane region" description="Helical" evidence="2">
    <location>
        <begin position="103"/>
        <end position="124"/>
    </location>
</feature>
<feature type="transmembrane region" description="Helical" evidence="2">
    <location>
        <begin position="229"/>
        <end position="252"/>
    </location>
</feature>
<feature type="transmembrane region" description="Helical" evidence="2">
    <location>
        <begin position="324"/>
        <end position="341"/>
    </location>
</feature>
<feature type="transmembrane region" description="Helical" evidence="2">
    <location>
        <begin position="48"/>
        <end position="69"/>
    </location>
</feature>
<feature type="compositionally biased region" description="Basic and acidic residues" evidence="1">
    <location>
        <begin position="375"/>
        <end position="393"/>
    </location>
</feature>
<evidence type="ECO:0000313" key="4">
    <source>
        <dbReference type="Proteomes" id="UP001462961"/>
    </source>
</evidence>
<dbReference type="EMBL" id="JAYLVJ010000006">
    <property type="protein sequence ID" value="MEO1753599.1"/>
    <property type="molecule type" value="Genomic_DNA"/>
</dbReference>
<keyword evidence="2" id="KW-1133">Transmembrane helix</keyword>
<feature type="transmembrane region" description="Helical" evidence="2">
    <location>
        <begin position="136"/>
        <end position="157"/>
    </location>
</feature>
<feature type="transmembrane region" description="Helical" evidence="2">
    <location>
        <begin position="294"/>
        <end position="312"/>
    </location>
</feature>
<feature type="transmembrane region" description="Helical" evidence="2">
    <location>
        <begin position="163"/>
        <end position="181"/>
    </location>
</feature>
<dbReference type="Pfam" id="PF06772">
    <property type="entry name" value="LtrA"/>
    <property type="match status" value="1"/>
</dbReference>
<evidence type="ECO:0000256" key="2">
    <source>
        <dbReference type="SAM" id="Phobius"/>
    </source>
</evidence>
<dbReference type="PANTHER" id="PTHR36840:SF1">
    <property type="entry name" value="BLL5714 PROTEIN"/>
    <property type="match status" value="1"/>
</dbReference>
<accession>A0ABV0DR57</accession>
<feature type="transmembrane region" description="Helical" evidence="2">
    <location>
        <begin position="201"/>
        <end position="223"/>
    </location>
</feature>
<sequence>MHNIKYFEVNRRTTWLEAFFDLIFAVTIGDVTHILSHTHEGHLDPLQFWKFVLVFIPLWWIWASHTMYANRFDADDRKHRLATLLIMFQLIIISGLIDRRFLTSFEAIIVCYAGSKYIVAIMYFVSRYRHKGCEALTTAVGWVIFAGTTISLASILFPAPQRYVVFYLGILFDLVVFIFFLPRRLQVIPVHTEHLIERVGLLTIIMLGESVSSLSTGLANISWTVGKLLTAATGFVMISGIWWVYFDSFHLLTKQKLTTGHSVLYSHFFVFIGLSILASLIRHATLDDMVISDFRVLSVIGAVCFFIGKQYGYFLERPELRRQLVVNTLVVFVLTWFAVLLPRTDYILLGLTAAVICYAFLSLRYLNVSPKHHDRPRDSAATEDRIREPESRKHMARAPKRPLGDSD</sequence>